<dbReference type="SUPFAM" id="SSF53795">
    <property type="entry name" value="PEP carboxykinase-like"/>
    <property type="match status" value="1"/>
</dbReference>
<dbReference type="Gene3D" id="3.40.50.300">
    <property type="entry name" value="P-loop containing nucleotide triphosphate hydrolases"/>
    <property type="match status" value="1"/>
</dbReference>
<name>A0A1H3U4W7_9MICO</name>
<evidence type="ECO:0000313" key="1">
    <source>
        <dbReference type="EMBL" id="SDZ57516.1"/>
    </source>
</evidence>
<protein>
    <recommendedName>
        <fullName evidence="3">Coenzyme PQQ synthesis protein D (PqqD)</fullName>
    </recommendedName>
</protein>
<reference evidence="1 2" key="1">
    <citation type="submission" date="2016-10" db="EMBL/GenBank/DDBJ databases">
        <authorList>
            <person name="de Groot N.N."/>
        </authorList>
    </citation>
    <scope>NUCLEOTIDE SEQUENCE [LARGE SCALE GENOMIC DNA]</scope>
    <source>
        <strain evidence="1 2">CGMCC 4.3491</strain>
    </source>
</reference>
<accession>A0A1H3U4W7</accession>
<dbReference type="AlphaFoldDB" id="A0A1H3U4W7"/>
<proteinExistence type="predicted"/>
<gene>
    <name evidence="1" type="ORF">SAMN05216554_0138</name>
</gene>
<dbReference type="RefSeq" id="WP_092558593.1">
    <property type="nucleotide sequence ID" value="NZ_FNPZ01000012.1"/>
</dbReference>
<dbReference type="EMBL" id="FNPZ01000012">
    <property type="protein sequence ID" value="SDZ57516.1"/>
    <property type="molecule type" value="Genomic_DNA"/>
</dbReference>
<keyword evidence="2" id="KW-1185">Reference proteome</keyword>
<dbReference type="STRING" id="381665.SAMN05216554_0138"/>
<dbReference type="InterPro" id="IPR027417">
    <property type="entry name" value="P-loop_NTPase"/>
</dbReference>
<evidence type="ECO:0008006" key="3">
    <source>
        <dbReference type="Google" id="ProtNLM"/>
    </source>
</evidence>
<dbReference type="Proteomes" id="UP000198891">
    <property type="component" value="Unassembled WGS sequence"/>
</dbReference>
<dbReference type="OrthoDB" id="4793383at2"/>
<evidence type="ECO:0000313" key="2">
    <source>
        <dbReference type="Proteomes" id="UP000198891"/>
    </source>
</evidence>
<sequence length="379" mass="40241">MPGDLSIEALGVPFRISLGAGIDHESAAHLREIWSAARVDSTDSARVYRASIEPDWKPAQADPKSFVARDLRSLESTLSSRITLAAIEERKHDLVMLHGCAVARDDGAVYAFVGPSGRGKSTLARSLARVSHYVSDETVGIDEEGRVHPHAKPLSIIDPDALDGLKTQVSPASLGLRGSGTRDLRISRIFLLDRRPDAAGVSIDPITLADSLEHLVPQLSYLPSLPRPLHRIAELYDRTGGFAVLSYSEADDITAAFADGMLDASNASGFSTTTPVDLPSHPFPGGSAGYRRIPAIDALVAENGRLCLLHGSSVTVLDGIGPSVWALTGSPIAFDDLVERVVELHGEPPSGEAAGLVGATVRELVEGGVLEELPTHVER</sequence>
<organism evidence="1 2">
    <name type="scientific">Herbiconiux ginsengi</name>
    <dbReference type="NCBI Taxonomy" id="381665"/>
    <lineage>
        <taxon>Bacteria</taxon>
        <taxon>Bacillati</taxon>
        <taxon>Actinomycetota</taxon>
        <taxon>Actinomycetes</taxon>
        <taxon>Micrococcales</taxon>
        <taxon>Microbacteriaceae</taxon>
        <taxon>Herbiconiux</taxon>
    </lineage>
</organism>